<name>A0AAD5MTD3_PARTN</name>
<evidence type="ECO:0000313" key="1">
    <source>
        <dbReference type="EMBL" id="KAJ1362408.1"/>
    </source>
</evidence>
<organism evidence="1 2">
    <name type="scientific">Parelaphostrongylus tenuis</name>
    <name type="common">Meningeal worm</name>
    <dbReference type="NCBI Taxonomy" id="148309"/>
    <lineage>
        <taxon>Eukaryota</taxon>
        <taxon>Metazoa</taxon>
        <taxon>Ecdysozoa</taxon>
        <taxon>Nematoda</taxon>
        <taxon>Chromadorea</taxon>
        <taxon>Rhabditida</taxon>
        <taxon>Rhabditina</taxon>
        <taxon>Rhabditomorpha</taxon>
        <taxon>Strongyloidea</taxon>
        <taxon>Metastrongylidae</taxon>
        <taxon>Parelaphostrongylus</taxon>
    </lineage>
</organism>
<comment type="caution">
    <text evidence="1">The sequence shown here is derived from an EMBL/GenBank/DDBJ whole genome shotgun (WGS) entry which is preliminary data.</text>
</comment>
<dbReference type="AlphaFoldDB" id="A0AAD5MTD3"/>
<sequence>MCPFQFGERRSLSRNNPTEELLIRRMVSTNLPLCDDVIPIILMLLDGKDVRFFGNTCRRFRYRSSKSNATDHEKVMNLVIQTKSVPEPRRILT</sequence>
<reference evidence="1" key="1">
    <citation type="submission" date="2021-06" db="EMBL/GenBank/DDBJ databases">
        <title>Parelaphostrongylus tenuis whole genome reference sequence.</title>
        <authorList>
            <person name="Garwood T.J."/>
            <person name="Larsen P.A."/>
            <person name="Fountain-Jones N.M."/>
            <person name="Garbe J.R."/>
            <person name="Macchietto M.G."/>
            <person name="Kania S.A."/>
            <person name="Gerhold R.W."/>
            <person name="Richards J.E."/>
            <person name="Wolf T.M."/>
        </authorList>
    </citation>
    <scope>NUCLEOTIDE SEQUENCE</scope>
    <source>
        <strain evidence="1">MNPRO001-30</strain>
        <tissue evidence="1">Meninges</tissue>
    </source>
</reference>
<proteinExistence type="predicted"/>
<keyword evidence="2" id="KW-1185">Reference proteome</keyword>
<protein>
    <submittedName>
        <fullName evidence="1">Uncharacterized protein</fullName>
    </submittedName>
</protein>
<accession>A0AAD5MTD3</accession>
<dbReference type="Proteomes" id="UP001196413">
    <property type="component" value="Unassembled WGS sequence"/>
</dbReference>
<gene>
    <name evidence="1" type="ORF">KIN20_021942</name>
</gene>
<evidence type="ECO:0000313" key="2">
    <source>
        <dbReference type="Proteomes" id="UP001196413"/>
    </source>
</evidence>
<dbReference type="EMBL" id="JAHQIW010004432">
    <property type="protein sequence ID" value="KAJ1362408.1"/>
    <property type="molecule type" value="Genomic_DNA"/>
</dbReference>